<gene>
    <name evidence="1" type="ORF">JAZ07_00835</name>
</gene>
<evidence type="ECO:0000313" key="1">
    <source>
        <dbReference type="EMBL" id="MCG7944870.1"/>
    </source>
</evidence>
<evidence type="ECO:0000313" key="2">
    <source>
        <dbReference type="Proteomes" id="UP000886667"/>
    </source>
</evidence>
<accession>A0A9E4N226</accession>
<dbReference type="AlphaFoldDB" id="A0A9E4N226"/>
<reference evidence="1" key="1">
    <citation type="journal article" date="2021" name="Proc. Natl. Acad. Sci. U.S.A.">
        <title>Global biogeography of chemosynthetic symbionts reveals both localized and globally distributed symbiont groups. .</title>
        <authorList>
            <person name="Osvatic J.T."/>
            <person name="Wilkins L.G.E."/>
            <person name="Leibrecht L."/>
            <person name="Leray M."/>
            <person name="Zauner S."/>
            <person name="Polzin J."/>
            <person name="Camacho Y."/>
            <person name="Gros O."/>
            <person name="van Gils J.A."/>
            <person name="Eisen J.A."/>
            <person name="Petersen J.M."/>
            <person name="Yuen B."/>
        </authorList>
    </citation>
    <scope>NUCLEOTIDE SEQUENCE</scope>
    <source>
        <strain evidence="1">MAGclacostrist064TRANS</strain>
    </source>
</reference>
<comment type="caution">
    <text evidence="1">The sequence shown here is derived from an EMBL/GenBank/DDBJ whole genome shotgun (WGS) entry which is preliminary data.</text>
</comment>
<sequence length="312" mass="33586">MSVEPDVTLNDYEAVVSSVEAGERRIGTIIKATDDSEIYIVVPKANNPFKQVPIPYSRFLQLRQLPITSISDKATQELPAITDMLTSVLSPTGLNLDGYEITSSGLVKSDQYTTAKTAYGLTAPSGAQCLTGQRDPGIPYTGIRATSYAPTSSDSTIPANGLNQPGRTEGTRVLCANPDPTKVPKQNIITSLDEMCKELDITVQITYNGGWVGRATGTKNHPLGDAADIQLVRDGAIIRPINDPATYTEIVQTLLKNAKANSIRPGIGGYPGFIHYDESPWRQRPSTGNALADACGHWNSGFRVTEMLFAVV</sequence>
<name>A0A9E4N226_9GAMM</name>
<proteinExistence type="predicted"/>
<organism evidence="1 2">
    <name type="scientific">Candidatus Thiodiazotropha taylori</name>
    <dbReference type="NCBI Taxonomy" id="2792791"/>
    <lineage>
        <taxon>Bacteria</taxon>
        <taxon>Pseudomonadati</taxon>
        <taxon>Pseudomonadota</taxon>
        <taxon>Gammaproteobacteria</taxon>
        <taxon>Chromatiales</taxon>
        <taxon>Sedimenticolaceae</taxon>
        <taxon>Candidatus Thiodiazotropha</taxon>
    </lineage>
</organism>
<dbReference type="Proteomes" id="UP000886667">
    <property type="component" value="Unassembled WGS sequence"/>
</dbReference>
<protein>
    <submittedName>
        <fullName evidence="1">Uncharacterized protein</fullName>
    </submittedName>
</protein>
<dbReference type="EMBL" id="JAEPCM010000016">
    <property type="protein sequence ID" value="MCG7944870.1"/>
    <property type="molecule type" value="Genomic_DNA"/>
</dbReference>